<gene>
    <name evidence="1" type="ORF">MCBMB27_05785</name>
    <name evidence="2" type="ORF">SAMN05192567_13725</name>
</gene>
<dbReference type="RefSeq" id="WP_139231663.1">
    <property type="nucleotide sequence ID" value="NZ_CP015369.1"/>
</dbReference>
<dbReference type="EMBL" id="FOPK01000037">
    <property type="protein sequence ID" value="SFH62443.1"/>
    <property type="molecule type" value="Genomic_DNA"/>
</dbReference>
<geneLocation type="plasmid" evidence="1 3">
    <name>CBMB27-p2</name>
</geneLocation>
<dbReference type="AlphaFoldDB" id="A0AAE8HXF6"/>
<evidence type="ECO:0000313" key="1">
    <source>
        <dbReference type="EMBL" id="APT35076.1"/>
    </source>
</evidence>
<keyword evidence="1" id="KW-0614">Plasmid</keyword>
<dbReference type="Proteomes" id="UP000185487">
    <property type="component" value="Plasmid CBMB27-p2"/>
</dbReference>
<dbReference type="EMBL" id="CP015369">
    <property type="protein sequence ID" value="APT35076.1"/>
    <property type="molecule type" value="Genomic_DNA"/>
</dbReference>
<evidence type="ECO:0000313" key="3">
    <source>
        <dbReference type="Proteomes" id="UP000185487"/>
    </source>
</evidence>
<keyword evidence="3" id="KW-1185">Reference proteome</keyword>
<reference evidence="1 3" key="1">
    <citation type="submission" date="2016-04" db="EMBL/GenBank/DDBJ databases">
        <title>Complete genome sequencing and analysis of CBMB27, Methylobacterium phyllosphaerae isolated from leaf tissues of rice (Oryza sativa L.).</title>
        <authorList>
            <person name="Lee Y."/>
            <person name="Hwangbo K."/>
            <person name="Chung H."/>
            <person name="Yoo J."/>
            <person name="Kim K.Y."/>
            <person name="Sa T.M."/>
            <person name="Um Y."/>
            <person name="Madhaiyan M."/>
        </authorList>
    </citation>
    <scope>NUCLEOTIDE SEQUENCE [LARGE SCALE GENOMIC DNA]</scope>
    <source>
        <strain evidence="1 3">CBMB27</strain>
        <plasmid evidence="1 3">CBMB27-p2</plasmid>
    </source>
</reference>
<protein>
    <submittedName>
        <fullName evidence="2">Uncharacterized protein</fullName>
    </submittedName>
</protein>
<organism evidence="2 4">
    <name type="scientific">Methylobacterium phyllosphaerae</name>
    <dbReference type="NCBI Taxonomy" id="418223"/>
    <lineage>
        <taxon>Bacteria</taxon>
        <taxon>Pseudomonadati</taxon>
        <taxon>Pseudomonadota</taxon>
        <taxon>Alphaproteobacteria</taxon>
        <taxon>Hyphomicrobiales</taxon>
        <taxon>Methylobacteriaceae</taxon>
        <taxon>Methylobacterium</taxon>
    </lineage>
</organism>
<proteinExistence type="predicted"/>
<accession>A0AAE8HXF6</accession>
<name>A0AAE8HXF6_9HYPH</name>
<evidence type="ECO:0000313" key="2">
    <source>
        <dbReference type="EMBL" id="SFH62443.1"/>
    </source>
</evidence>
<dbReference type="Proteomes" id="UP000199140">
    <property type="component" value="Unassembled WGS sequence"/>
</dbReference>
<sequence>MKIFLGSPENHGSINDAQLDNIVGGWSFFPKLDIHTIGFKDGKYVTTSIQKYKNGKYEEDKSALKELKMGSGALYNGAFGM</sequence>
<dbReference type="KEGG" id="mphy:MCBMB27_05785"/>
<evidence type="ECO:0000313" key="4">
    <source>
        <dbReference type="Proteomes" id="UP000199140"/>
    </source>
</evidence>
<reference evidence="2 4" key="2">
    <citation type="submission" date="2016-10" db="EMBL/GenBank/DDBJ databases">
        <authorList>
            <person name="Varghese N."/>
            <person name="Submissions S."/>
        </authorList>
    </citation>
    <scope>NUCLEOTIDE SEQUENCE [LARGE SCALE GENOMIC DNA]</scope>
    <source>
        <strain evidence="2 4">CBMB27</strain>
    </source>
</reference>